<dbReference type="EMBL" id="JAMOIL010000001">
    <property type="protein sequence ID" value="MCM0619143.1"/>
    <property type="molecule type" value="Genomic_DNA"/>
</dbReference>
<proteinExistence type="predicted"/>
<gene>
    <name evidence="1" type="ORF">M8330_02390</name>
</gene>
<dbReference type="AlphaFoldDB" id="A0A9X2D4M9"/>
<reference evidence="1" key="1">
    <citation type="submission" date="2022-05" db="EMBL/GenBank/DDBJ databases">
        <authorList>
            <person name="Tuo L."/>
        </authorList>
    </citation>
    <scope>NUCLEOTIDE SEQUENCE</scope>
    <source>
        <strain evidence="1">BSK12Z-4</strain>
    </source>
</reference>
<keyword evidence="2" id="KW-1185">Reference proteome</keyword>
<comment type="caution">
    <text evidence="1">The sequence shown here is derived from an EMBL/GenBank/DDBJ whole genome shotgun (WGS) entry which is preliminary data.</text>
</comment>
<accession>A0A9X2D4M9</accession>
<evidence type="ECO:0000313" key="2">
    <source>
        <dbReference type="Proteomes" id="UP001139485"/>
    </source>
</evidence>
<name>A0A9X2D4M9_9ACTN</name>
<dbReference type="RefSeq" id="WP_250054664.1">
    <property type="nucleotide sequence ID" value="NZ_JAMJPH010000020.1"/>
</dbReference>
<organism evidence="1 2">
    <name type="scientific">Nocardioides bruguierae</name>
    <dbReference type="NCBI Taxonomy" id="2945102"/>
    <lineage>
        <taxon>Bacteria</taxon>
        <taxon>Bacillati</taxon>
        <taxon>Actinomycetota</taxon>
        <taxon>Actinomycetes</taxon>
        <taxon>Propionibacteriales</taxon>
        <taxon>Nocardioidaceae</taxon>
        <taxon>Nocardioides</taxon>
    </lineage>
</organism>
<evidence type="ECO:0000313" key="1">
    <source>
        <dbReference type="EMBL" id="MCM0619143.1"/>
    </source>
</evidence>
<dbReference type="Proteomes" id="UP001139485">
    <property type="component" value="Unassembled WGS sequence"/>
</dbReference>
<protein>
    <submittedName>
        <fullName evidence="1">Uncharacterized protein</fullName>
    </submittedName>
</protein>
<sequence length="70" mass="7682">MPKFATNDLRGGNDLPVNAPELAEVRRLTRALDNRQVGPPPMLDATTSPLLSSHLCSVFLPAHKLRLDHV</sequence>